<dbReference type="Proteomes" id="UP000439113">
    <property type="component" value="Unassembled WGS sequence"/>
</dbReference>
<accession>A0A6N8DTI7</accession>
<reference evidence="1 2" key="1">
    <citation type="submission" date="2019-11" db="EMBL/GenBank/DDBJ databases">
        <title>Whole-genome sequence of a Rhodoblastus acidophilus DSM 142.</title>
        <authorList>
            <person name="Kyndt J.A."/>
            <person name="Meyer T.E."/>
        </authorList>
    </citation>
    <scope>NUCLEOTIDE SEQUENCE [LARGE SCALE GENOMIC DNA]</scope>
    <source>
        <strain evidence="1 2">DSM 142</strain>
    </source>
</reference>
<dbReference type="RefSeq" id="WP_155446851.1">
    <property type="nucleotide sequence ID" value="NZ_JAOQNR010000011.1"/>
</dbReference>
<evidence type="ECO:0000313" key="1">
    <source>
        <dbReference type="EMBL" id="MTV32154.1"/>
    </source>
</evidence>
<name>A0A6N8DTI7_RHOAC</name>
<protein>
    <submittedName>
        <fullName evidence="1">Uncharacterized protein</fullName>
    </submittedName>
</protein>
<sequence length="63" mass="7250">MLNSDIRDRLAAAQAFRWEVAQTLSDMAERLRKSDGREQECDEGRTLLAEWLRRGAEGGRDLE</sequence>
<comment type="caution">
    <text evidence="1">The sequence shown here is derived from an EMBL/GenBank/DDBJ whole genome shotgun (WGS) entry which is preliminary data.</text>
</comment>
<organism evidence="1 2">
    <name type="scientific">Rhodoblastus acidophilus</name>
    <name type="common">Rhodopseudomonas acidophila</name>
    <dbReference type="NCBI Taxonomy" id="1074"/>
    <lineage>
        <taxon>Bacteria</taxon>
        <taxon>Pseudomonadati</taxon>
        <taxon>Pseudomonadota</taxon>
        <taxon>Alphaproteobacteria</taxon>
        <taxon>Hyphomicrobiales</taxon>
        <taxon>Rhodoblastaceae</taxon>
        <taxon>Rhodoblastus</taxon>
    </lineage>
</organism>
<dbReference type="AlphaFoldDB" id="A0A6N8DTI7"/>
<proteinExistence type="predicted"/>
<gene>
    <name evidence="1" type="ORF">GJ654_14285</name>
</gene>
<evidence type="ECO:0000313" key="2">
    <source>
        <dbReference type="Proteomes" id="UP000439113"/>
    </source>
</evidence>
<dbReference type="EMBL" id="WNKS01000014">
    <property type="protein sequence ID" value="MTV32154.1"/>
    <property type="molecule type" value="Genomic_DNA"/>
</dbReference>
<dbReference type="OrthoDB" id="9974102at2"/>